<organism evidence="1 2">
    <name type="scientific">Sunxiuqinia dokdonensis</name>
    <dbReference type="NCBI Taxonomy" id="1409788"/>
    <lineage>
        <taxon>Bacteria</taxon>
        <taxon>Pseudomonadati</taxon>
        <taxon>Bacteroidota</taxon>
        <taxon>Bacteroidia</taxon>
        <taxon>Marinilabiliales</taxon>
        <taxon>Prolixibacteraceae</taxon>
        <taxon>Sunxiuqinia</taxon>
    </lineage>
</organism>
<sequence>MAPLLFTTTKIKRRISLLLSPENQEKLNQLRKIFHFNPTCELAIANGSAHYQAPAILREFEEELAPILSLFASDNDHVLKEKPLPDQFIAQMAELGLSSAAYLSKAQSQELVKTEPVCLQPWGWSPAELNFLAGYHELPEVQAQHRRIAHSDLFQRKHAVQFNNEFLDENPQSFFPRKEERPQLLRSLEAVEHYLLKHPKIVLKSPLSSSGRGLQVIRKRNLNDSNKRWIKTTLDQQGYLVAEPLFNKQADLSFQFELLPEREVVFLGVSFFQTNKNGQYLGHHINPTSELVYRYFKQDELNTIADGLTKQLKKSCFHQLYQGFLGIDALIYEAEEQIKIQPCLEINPRFNMGVLSQAIERKIHAESSGVFQTYYHPKTSYLDFAEEQTKSNPPVTTDERLRKGFVSLTAPGKSSRFGAYILLF</sequence>
<accession>A0A0L8V6Y2</accession>
<keyword evidence="2" id="KW-1185">Reference proteome</keyword>
<evidence type="ECO:0008006" key="3">
    <source>
        <dbReference type="Google" id="ProtNLM"/>
    </source>
</evidence>
<dbReference type="EMBL" id="LGIA01000170">
    <property type="protein sequence ID" value="KOH44189.1"/>
    <property type="molecule type" value="Genomic_DNA"/>
</dbReference>
<dbReference type="AlphaFoldDB" id="A0A0L8V6Y2"/>
<evidence type="ECO:0000313" key="2">
    <source>
        <dbReference type="Proteomes" id="UP000036958"/>
    </source>
</evidence>
<dbReference type="Proteomes" id="UP000036958">
    <property type="component" value="Unassembled WGS sequence"/>
</dbReference>
<comment type="caution">
    <text evidence="1">The sequence shown here is derived from an EMBL/GenBank/DDBJ whole genome shotgun (WGS) entry which is preliminary data.</text>
</comment>
<name>A0A0L8V6Y2_9BACT</name>
<reference evidence="2" key="1">
    <citation type="submission" date="2015-07" db="EMBL/GenBank/DDBJ databases">
        <title>Genome sequencing of Sunxiuqinia dokdonensis strain SK.</title>
        <authorList>
            <person name="Ahn S."/>
            <person name="Kim B.-C."/>
        </authorList>
    </citation>
    <scope>NUCLEOTIDE SEQUENCE [LARGE SCALE GENOMIC DNA]</scope>
    <source>
        <strain evidence="2">SK</strain>
    </source>
</reference>
<gene>
    <name evidence="1" type="ORF">NC99_29950</name>
</gene>
<evidence type="ECO:0000313" key="1">
    <source>
        <dbReference type="EMBL" id="KOH44189.1"/>
    </source>
</evidence>
<dbReference type="STRING" id="1409788.NC99_29950"/>
<proteinExistence type="predicted"/>
<protein>
    <recommendedName>
        <fullName evidence="3">ATP-grasp domain-containing protein</fullName>
    </recommendedName>
</protein>